<evidence type="ECO:0000313" key="3">
    <source>
        <dbReference type="EMBL" id="UZW75633.1"/>
    </source>
</evidence>
<reference evidence="3" key="1">
    <citation type="submission" date="2022-07" db="EMBL/GenBank/DDBJ databases">
        <title>Alkalimarinus sp. nov., isolated from gut of a Alitta virens.</title>
        <authorList>
            <person name="Yang A.I."/>
            <person name="Shin N.-R."/>
        </authorList>
    </citation>
    <scope>NUCLEOTIDE SEQUENCE</scope>
    <source>
        <strain evidence="3">FA028</strain>
    </source>
</reference>
<evidence type="ECO:0000256" key="1">
    <source>
        <dbReference type="SAM" id="SignalP"/>
    </source>
</evidence>
<evidence type="ECO:0000313" key="4">
    <source>
        <dbReference type="Proteomes" id="UP001164472"/>
    </source>
</evidence>
<name>A0A9E8HN41_9ALTE</name>
<proteinExistence type="predicted"/>
<protein>
    <submittedName>
        <fullName evidence="3">Chalcone isomerase family protein</fullName>
    </submittedName>
</protein>
<keyword evidence="3" id="KW-0413">Isomerase</keyword>
<feature type="domain" description="Chalcone isomerase" evidence="2">
    <location>
        <begin position="20"/>
        <end position="184"/>
    </location>
</feature>
<dbReference type="Proteomes" id="UP001164472">
    <property type="component" value="Chromosome"/>
</dbReference>
<dbReference type="SUPFAM" id="SSF54626">
    <property type="entry name" value="Chalcone isomerase"/>
    <property type="match status" value="1"/>
</dbReference>
<dbReference type="InterPro" id="IPR036298">
    <property type="entry name" value="Chalcone_isomerase_sf"/>
</dbReference>
<dbReference type="EMBL" id="CP101527">
    <property type="protein sequence ID" value="UZW75633.1"/>
    <property type="molecule type" value="Genomic_DNA"/>
</dbReference>
<gene>
    <name evidence="3" type="ORF">NNL22_03295</name>
</gene>
<dbReference type="AlphaFoldDB" id="A0A9E8HN41"/>
<feature type="signal peptide" evidence="1">
    <location>
        <begin position="1"/>
        <end position="20"/>
    </location>
</feature>
<keyword evidence="1" id="KW-0732">Signal</keyword>
<organism evidence="3 4">
    <name type="scientific">Alkalimarinus sediminis</name>
    <dbReference type="NCBI Taxonomy" id="1632866"/>
    <lineage>
        <taxon>Bacteria</taxon>
        <taxon>Pseudomonadati</taxon>
        <taxon>Pseudomonadota</taxon>
        <taxon>Gammaproteobacteria</taxon>
        <taxon>Alteromonadales</taxon>
        <taxon>Alteromonadaceae</taxon>
        <taxon>Alkalimarinus</taxon>
    </lineage>
</organism>
<keyword evidence="4" id="KW-1185">Reference proteome</keyword>
<feature type="chain" id="PRO_5038629811" evidence="1">
    <location>
        <begin position="21"/>
        <end position="185"/>
    </location>
</feature>
<dbReference type="Gene3D" id="3.50.70.10">
    <property type="match status" value="1"/>
</dbReference>
<dbReference type="RefSeq" id="WP_251810542.1">
    <property type="nucleotide sequence ID" value="NZ_CP101527.1"/>
</dbReference>
<dbReference type="Pfam" id="PF16036">
    <property type="entry name" value="Chalcone_3"/>
    <property type="match status" value="1"/>
</dbReference>
<dbReference type="KEGG" id="asem:NNL22_03295"/>
<dbReference type="InterPro" id="IPR016088">
    <property type="entry name" value="Chalcone_isomerase_3-sand"/>
</dbReference>
<evidence type="ECO:0000259" key="2">
    <source>
        <dbReference type="Pfam" id="PF16036"/>
    </source>
</evidence>
<dbReference type="GO" id="GO:0016872">
    <property type="term" value="F:intramolecular lyase activity"/>
    <property type="evidence" value="ECO:0007669"/>
    <property type="project" value="InterPro"/>
</dbReference>
<dbReference type="InterPro" id="IPR016087">
    <property type="entry name" value="Chalcone_isomerase"/>
</dbReference>
<accession>A0A9E8HN41</accession>
<sequence>MKQLITALVLVLGLTQAAFAKEVAGVKIPDSIKAGDAELALNGAGLREKFMFDVYVGGLYLGQKTSDAAKVINADEPMAIKLHMLRDVSGEKMVNATREGFENATNGNTATIQNKIDSFLAVFGDEATENNVYDMVYVPGKGVEVYVNGKLSNTIEGTDFKKALFGIWLSDKPAQESLRDEMLGS</sequence>